<feature type="coiled-coil region" evidence="1">
    <location>
        <begin position="341"/>
        <end position="368"/>
    </location>
</feature>
<dbReference type="RefSeq" id="WP_128506305.1">
    <property type="nucleotide sequence ID" value="NZ_QUAC01000079.1"/>
</dbReference>
<dbReference type="OrthoDB" id="3657025at2"/>
<evidence type="ECO:0000256" key="1">
    <source>
        <dbReference type="SAM" id="Coils"/>
    </source>
</evidence>
<evidence type="ECO:0000313" key="3">
    <source>
        <dbReference type="Proteomes" id="UP000262477"/>
    </source>
</evidence>
<dbReference type="AlphaFoldDB" id="A0A371Q696"/>
<feature type="coiled-coil region" evidence="1">
    <location>
        <begin position="778"/>
        <end position="812"/>
    </location>
</feature>
<dbReference type="Proteomes" id="UP000262477">
    <property type="component" value="Unassembled WGS sequence"/>
</dbReference>
<reference evidence="2 3" key="1">
    <citation type="submission" date="2018-08" db="EMBL/GenBank/DDBJ databases">
        <title>Streptomyces NEAU-D10 sp. nov., a novel Actinomycete isolated from soil.</title>
        <authorList>
            <person name="Jin L."/>
        </authorList>
    </citation>
    <scope>NUCLEOTIDE SEQUENCE [LARGE SCALE GENOMIC DNA]</scope>
    <source>
        <strain evidence="2 3">NEAU-D10</strain>
    </source>
</reference>
<gene>
    <name evidence="2" type="ORF">DY245_11510</name>
</gene>
<sequence>MRGDAVDEVLKRLPHTWTAGEAEQVRQRFRDSRPAVPKRLVSTLWQYWLQQCPDEPLFGDTEDDLALVLHARALGLQVPGGDFGADDSPVARCARRARDSAECGPLFPAPLTWGPKAALAPQVRAALPSSLLRAWVAGDEQGPVEVLVVGEGIAEIRQQVVQAALTTCLRVNGLSDPESGDFVGDHIGVGLIRVTAGLFGTQPSLDIPSVFRARSVTVADGASSTARGALRDFVGLLRSLAHETSLVEVTDVAYPDLVAYAQGLRALAERAAGEPDRALLRPPRDMDGPEAVGLVSLQPYLRTAKGHGATVGLEFSPDLFTTDTYLSIEQAHQRVLSQRLTMDARLRRDQLEAEIKQLTADLEAFTRASVAERRALWPPTVLLVERFDEPTGRTIRLTEPEERETEQYYEANVPQLISMREKWARRMGELVEQLETAVHRPHAPARQVAAGRFIDAALRDVAPDESPATERAFQAWRKEVAPMLWFEWRCALRRHRIAAADVFTPHTVLISRYLPPTAEDAAVLFIHPYTLVDTARSAVLADAERAVLVVRDATDHAEPAPSGATGPTAQTLWDGLARLAEKPDAEEEFGRSFLEALRTQPSGIARRMIEALQPSEPTAAEADAIETALRTAERHTSVGEGMDRALMAMRNEAFLTAGECLDDLQAEPPWLARAWLLRAVVECRAARLESREIPGLLGHQMPGLPDVALRALDEAGSADEEFTRAWLETLPEAGLDKGIRRLFQGLPRARASCKGDPLNKVSAEREYAVWLFRRAVENARLARQLDEAGEELAEHQEAVDAALAKLGRALEEILVGPYVGGSRGEAEELFEVLSGQEPPRYGRVAGR</sequence>
<proteinExistence type="predicted"/>
<comment type="caution">
    <text evidence="2">The sequence shown here is derived from an EMBL/GenBank/DDBJ whole genome shotgun (WGS) entry which is preliminary data.</text>
</comment>
<organism evidence="2 3">
    <name type="scientific">Streptomyces inhibens</name>
    <dbReference type="NCBI Taxonomy" id="2293571"/>
    <lineage>
        <taxon>Bacteria</taxon>
        <taxon>Bacillati</taxon>
        <taxon>Actinomycetota</taxon>
        <taxon>Actinomycetes</taxon>
        <taxon>Kitasatosporales</taxon>
        <taxon>Streptomycetaceae</taxon>
        <taxon>Streptomyces</taxon>
    </lineage>
</organism>
<keyword evidence="1" id="KW-0175">Coiled coil</keyword>
<name>A0A371Q696_STRIH</name>
<evidence type="ECO:0000313" key="2">
    <source>
        <dbReference type="EMBL" id="REK90225.1"/>
    </source>
</evidence>
<protein>
    <submittedName>
        <fullName evidence="2">Uncharacterized protein</fullName>
    </submittedName>
</protein>
<keyword evidence="3" id="KW-1185">Reference proteome</keyword>
<dbReference type="EMBL" id="QUAC01000079">
    <property type="protein sequence ID" value="REK90225.1"/>
    <property type="molecule type" value="Genomic_DNA"/>
</dbReference>
<accession>A0A371Q696</accession>